<dbReference type="EMBL" id="JARNBH010000039">
    <property type="protein sequence ID" value="MEC0276698.1"/>
    <property type="molecule type" value="Genomic_DNA"/>
</dbReference>
<evidence type="ECO:0000313" key="2">
    <source>
        <dbReference type="Proteomes" id="UP001307168"/>
    </source>
</evidence>
<dbReference type="Proteomes" id="UP001307168">
    <property type="component" value="Unassembled WGS sequence"/>
</dbReference>
<evidence type="ECO:0000313" key="1">
    <source>
        <dbReference type="EMBL" id="MEC0276698.1"/>
    </source>
</evidence>
<proteinExistence type="predicted"/>
<reference evidence="1 2" key="1">
    <citation type="submission" date="2023-03" db="EMBL/GenBank/DDBJ databases">
        <title>Bacillus Genome Sequencing.</title>
        <authorList>
            <person name="Dunlap C."/>
        </authorList>
    </citation>
    <scope>NUCLEOTIDE SEQUENCE [LARGE SCALE GENOMIC DNA]</scope>
    <source>
        <strain evidence="1 2">B-41290</strain>
    </source>
</reference>
<sequence>MVAGALDTFYTPVYMKENFKGTLVTVLSLPERPVKLKKSSYWKQPLLEYERGDLQKDFGKGNCCIKTPYGTIRFKQGVMDGRVIRQFPEYENVKDPARKHEVPFYEVYSAALTSL</sequence>
<keyword evidence="2" id="KW-1185">Reference proteome</keyword>
<dbReference type="AlphaFoldDB" id="A0AAW9NMA1"/>
<organism evidence="1 2">
    <name type="scientific">Peribacillus castrilensis</name>
    <dbReference type="NCBI Taxonomy" id="2897690"/>
    <lineage>
        <taxon>Bacteria</taxon>
        <taxon>Bacillati</taxon>
        <taxon>Bacillota</taxon>
        <taxon>Bacilli</taxon>
        <taxon>Bacillales</taxon>
        <taxon>Bacillaceae</taxon>
        <taxon>Peribacillus</taxon>
    </lineage>
</organism>
<gene>
    <name evidence="1" type="ORF">P4706_27245</name>
</gene>
<comment type="caution">
    <text evidence="1">The sequence shown here is derived from an EMBL/GenBank/DDBJ whole genome shotgun (WGS) entry which is preliminary data.</text>
</comment>
<dbReference type="InterPro" id="IPR002822">
    <property type="entry name" value="Ni_insertion"/>
</dbReference>
<dbReference type="Pfam" id="PF01969">
    <property type="entry name" value="Ni_insertion"/>
    <property type="match status" value="1"/>
</dbReference>
<accession>A0AAW9NMA1</accession>
<protein>
    <submittedName>
        <fullName evidence="1">DUF111 family protein</fullName>
    </submittedName>
</protein>
<name>A0AAW9NMA1_9BACI</name>